<sequence length="1245" mass="133473">MSVEIVAKPHPFDAPVFAEAPAGLTIAEMLTGVSGPVSLPLRVFAGDIEIPRDMLHRVRPKEGTRLTVAVSVHGGGSSGGGGGGGKDTLRTVLTIAVIAVAFIAGPLVAPLLAATPLVGAVGVGGLTGIATGLVGTAGLLAVNALVPPRGSAGLPSRGSVAGISGTSSASQESPNYSISGARNAPQPFGVVPSVLGQHRMVPPLGARTYTEILGNQQYLIMLVVWGYGPLSVSDIRIGDTPIGKFEGVVVQTREGLPGDSKLSLYPRAETSLPLSIALTKAAGGQTRTTPSDTDRISVDIAFPGGLVEFDKNGKKTRRTVQVEIAYRSAGSGSFTVVNTLTVNEARTSAVYRGYTWNTPSRGKWDVRLRRLTNDTSNVRVQDAVVWAAMRSFTNEDPLQFEKPLAKSAIRIKATGQLNSAVDQLSGLVKSKVTAWDGADWNESTVSRNPGDLIRHVLQGPANPEPAGDGGIDLDSIEAFSDYCTTHGFSFDQIRDFGSSVLETLADVAAVGKGSITRRDGKWAVLIDEEKTLVVQHFTPRNSWGFSGQKVFDDTPHAWRVRFVNAAKDYQQDEAFVYADGYNAANATKFEGIEFPGVTSYEHAYKLARYHMAVAQLRPEVYTLYCDFENLVCTRGDLVSVAHDVPVWSDHPGGRVTQVAVSGGNIVSVRVDEPCEMVEGQSYVARFRLADQSSQSLLVNLTTTPGVVSVLTFADTVAEEDGPVAGDLFLFGLQGSESVELVVKAIEPVKDLAARLTLVDHAPAIQDASEGAIPAFDSQITRLPRYSLRPDIPEIETIQSDITVAVRGDDGSVAERVVVTARPPAGLFLNKAVLEAQIRYQDADDYGPSISQGLQDQVIIEGVIGGETYDIRLRRVATADADVPGATSDWFVQAGYFVIGKTAPPDGVEALYLEGDYAVWDYDPPLDFKGFQLRFHRGQRYTWADADLAHQAFISDTRFDISHLRGGTFTLLLKAFDSGDRESDEAAVIVVDLGDTIVDNVVLETDYKDHDYYIGTAQAALANGILDAGALKATDAASFWAYGDDGIFWDADGSSVFWTSIYNAMTYETFFVPNPLLGGDISLDIVIQAASYQIQYRGNGDTPMWGSSTQKMWNADDSKPMWGADSDYRAWPGKAAALKRERVYFRITAAGGAMRPIISEFTVRQDVPDVLERFNDVPIGAGGTRLSLTESFTRILNISLTLQDDGGDAVSAKFIDKDASAGPLIKCFDADNLAVTGNVDATVQGY</sequence>
<feature type="domain" description="Tip attachment protein J HDII-ins2" evidence="4">
    <location>
        <begin position="269"/>
        <end position="394"/>
    </location>
</feature>
<dbReference type="HOGENOM" id="CLU_268615_0_0_5"/>
<evidence type="ECO:0000259" key="4">
    <source>
        <dbReference type="Pfam" id="PF24801"/>
    </source>
</evidence>
<dbReference type="InterPro" id="IPR032876">
    <property type="entry name" value="J_dom"/>
</dbReference>
<evidence type="ECO:0000256" key="1">
    <source>
        <dbReference type="SAM" id="MobiDB-lite"/>
    </source>
</evidence>
<feature type="region of interest" description="Disordered" evidence="1">
    <location>
        <begin position="154"/>
        <end position="180"/>
    </location>
</feature>
<proteinExistence type="predicted"/>
<dbReference type="AlphaFoldDB" id="A0A0A8K5V0"/>
<keyword evidence="2" id="KW-0472">Membrane</keyword>
<dbReference type="Pfam" id="PF13550">
    <property type="entry name" value="Phage-tail_3"/>
    <property type="match status" value="1"/>
</dbReference>
<evidence type="ECO:0000256" key="2">
    <source>
        <dbReference type="SAM" id="Phobius"/>
    </source>
</evidence>
<dbReference type="InterPro" id="IPR055385">
    <property type="entry name" value="GpJ_HDII-ins2"/>
</dbReference>
<dbReference type="KEGG" id="mcg:GL4_2862"/>
<feature type="transmembrane region" description="Helical" evidence="2">
    <location>
        <begin position="119"/>
        <end position="146"/>
    </location>
</feature>
<keyword evidence="6" id="KW-1185">Reference proteome</keyword>
<keyword evidence="2" id="KW-1133">Transmembrane helix</keyword>
<dbReference type="STRING" id="1384459.GL4_2862"/>
<dbReference type="OrthoDB" id="7349961at2"/>
<feature type="compositionally biased region" description="Polar residues" evidence="1">
    <location>
        <begin position="164"/>
        <end position="180"/>
    </location>
</feature>
<evidence type="ECO:0000259" key="3">
    <source>
        <dbReference type="Pfam" id="PF13550"/>
    </source>
</evidence>
<name>A0A0A8K5V0_9HYPH</name>
<evidence type="ECO:0000313" key="5">
    <source>
        <dbReference type="EMBL" id="BAQ18295.1"/>
    </source>
</evidence>
<protein>
    <submittedName>
        <fullName evidence="5">Phage-related protein, tail component</fullName>
    </submittedName>
</protein>
<evidence type="ECO:0000313" key="6">
    <source>
        <dbReference type="Proteomes" id="UP000031643"/>
    </source>
</evidence>
<dbReference type="EMBL" id="AP014648">
    <property type="protein sequence ID" value="BAQ18295.1"/>
    <property type="molecule type" value="Genomic_DNA"/>
</dbReference>
<dbReference type="Pfam" id="PF24801">
    <property type="entry name" value="FNIII-A_GpJ"/>
    <property type="match status" value="1"/>
</dbReference>
<dbReference type="RefSeq" id="WP_045368377.1">
    <property type="nucleotide sequence ID" value="NZ_AP014648.1"/>
</dbReference>
<organism evidence="5 6">
    <name type="scientific">Methyloceanibacter caenitepidi</name>
    <dbReference type="NCBI Taxonomy" id="1384459"/>
    <lineage>
        <taxon>Bacteria</taxon>
        <taxon>Pseudomonadati</taxon>
        <taxon>Pseudomonadota</taxon>
        <taxon>Alphaproteobacteria</taxon>
        <taxon>Hyphomicrobiales</taxon>
        <taxon>Hyphomicrobiaceae</taxon>
        <taxon>Methyloceanibacter</taxon>
    </lineage>
</organism>
<dbReference type="NCBIfam" id="NF040662">
    <property type="entry name" value="attach_TipJ_rel"/>
    <property type="match status" value="1"/>
</dbReference>
<dbReference type="Proteomes" id="UP000031643">
    <property type="component" value="Chromosome"/>
</dbReference>
<reference evidence="5 6" key="1">
    <citation type="submission" date="2014-09" db="EMBL/GenBank/DDBJ databases">
        <title>Genome sequencing of Methyloceanibacter caenitepidi Gela4.</title>
        <authorList>
            <person name="Takeuchi M."/>
            <person name="Susumu S."/>
            <person name="Kamagata Y."/>
            <person name="Oshima K."/>
            <person name="Hattori M."/>
            <person name="Iwasaki W."/>
        </authorList>
    </citation>
    <scope>NUCLEOTIDE SEQUENCE [LARGE SCALE GENOMIC DNA]</scope>
    <source>
        <strain evidence="5 6">Gela4</strain>
    </source>
</reference>
<feature type="domain" description="Tip attachment protein J" evidence="3">
    <location>
        <begin position="553"/>
        <end position="656"/>
    </location>
</feature>
<accession>A0A0A8K5V0</accession>
<gene>
    <name evidence="5" type="ORF">GL4_2862</name>
</gene>
<feature type="transmembrane region" description="Helical" evidence="2">
    <location>
        <begin position="92"/>
        <end position="113"/>
    </location>
</feature>
<keyword evidence="2" id="KW-0812">Transmembrane</keyword>